<reference evidence="10 11" key="1">
    <citation type="submission" date="2023-12" db="EMBL/GenBank/DDBJ databases">
        <title>A high-quality genome assembly for Dillenia turbinata (Dilleniales).</title>
        <authorList>
            <person name="Chanderbali A."/>
        </authorList>
    </citation>
    <scope>NUCLEOTIDE SEQUENCE [LARGE SCALE GENOMIC DNA]</scope>
    <source>
        <strain evidence="10">LSX21</strain>
        <tissue evidence="10">Leaf</tissue>
    </source>
</reference>
<feature type="domain" description="DUF8040" evidence="9">
    <location>
        <begin position="33"/>
        <end position="96"/>
    </location>
</feature>
<keyword evidence="7" id="KW-0539">Nucleus</keyword>
<keyword evidence="5" id="KW-0479">Metal-binding</keyword>
<dbReference type="AlphaFoldDB" id="A0AAN8ZCV4"/>
<dbReference type="Pfam" id="PF13359">
    <property type="entry name" value="DDE_Tnp_4"/>
    <property type="match status" value="1"/>
</dbReference>
<keyword evidence="6" id="KW-0378">Hydrolase</keyword>
<organism evidence="10 11">
    <name type="scientific">Dillenia turbinata</name>
    <dbReference type="NCBI Taxonomy" id="194707"/>
    <lineage>
        <taxon>Eukaryota</taxon>
        <taxon>Viridiplantae</taxon>
        <taxon>Streptophyta</taxon>
        <taxon>Embryophyta</taxon>
        <taxon>Tracheophyta</taxon>
        <taxon>Spermatophyta</taxon>
        <taxon>Magnoliopsida</taxon>
        <taxon>eudicotyledons</taxon>
        <taxon>Gunneridae</taxon>
        <taxon>Pentapetalae</taxon>
        <taxon>Dilleniales</taxon>
        <taxon>Dilleniaceae</taxon>
        <taxon>Dillenia</taxon>
    </lineage>
</organism>
<dbReference type="Pfam" id="PF26138">
    <property type="entry name" value="DUF8040"/>
    <property type="match status" value="1"/>
</dbReference>
<evidence type="ECO:0000256" key="1">
    <source>
        <dbReference type="ARBA" id="ARBA00001968"/>
    </source>
</evidence>
<name>A0AAN8ZCV4_9MAGN</name>
<evidence type="ECO:0000259" key="8">
    <source>
        <dbReference type="Pfam" id="PF13359"/>
    </source>
</evidence>
<comment type="cofactor">
    <cofactor evidence="1">
        <name>a divalent metal cation</name>
        <dbReference type="ChEBI" id="CHEBI:60240"/>
    </cofactor>
</comment>
<dbReference type="GO" id="GO:0004518">
    <property type="term" value="F:nuclease activity"/>
    <property type="evidence" value="ECO:0007669"/>
    <property type="project" value="UniProtKB-KW"/>
</dbReference>
<evidence type="ECO:0000256" key="5">
    <source>
        <dbReference type="ARBA" id="ARBA00022723"/>
    </source>
</evidence>
<evidence type="ECO:0000256" key="2">
    <source>
        <dbReference type="ARBA" id="ARBA00004123"/>
    </source>
</evidence>
<dbReference type="GO" id="GO:0005634">
    <property type="term" value="C:nucleus"/>
    <property type="evidence" value="ECO:0007669"/>
    <property type="project" value="UniProtKB-SubCell"/>
</dbReference>
<dbReference type="GO" id="GO:0016787">
    <property type="term" value="F:hydrolase activity"/>
    <property type="evidence" value="ECO:0007669"/>
    <property type="project" value="UniProtKB-KW"/>
</dbReference>
<protein>
    <submittedName>
        <fullName evidence="10">Harbinger transposase-derived nuclease domain</fullName>
    </submittedName>
</protein>
<evidence type="ECO:0000313" key="10">
    <source>
        <dbReference type="EMBL" id="KAK6929013.1"/>
    </source>
</evidence>
<sequence length="275" mass="32270">MKNTFVNIWEYYEKYIHKVPYRTLTCSGHKLIHEIMADLQHNYGLNPTRGMRIYEEVEILLITCAHGVGNRLIQEMFNHSGETVHRHFHRVLSVINKLVEDIIKPHPHYNDGVGYHMPQNKKYLPFFKNCIGTIDDTHIQAHLPRVEKPYIGHKGYPIQNVLAIVDFNICFTFVWAEWEGAAHDNRIFGEALCNQNLNFPYPLGHKYYLVDADYRNKIGYLTPYKGENIRYHLEDFRHCKDKTIASTSRKIELAIMAIHNYIRQRSAVDNGFKIA</sequence>
<evidence type="ECO:0000256" key="6">
    <source>
        <dbReference type="ARBA" id="ARBA00022801"/>
    </source>
</evidence>
<keyword evidence="11" id="KW-1185">Reference proteome</keyword>
<dbReference type="InterPro" id="IPR058353">
    <property type="entry name" value="DUF8040"/>
</dbReference>
<evidence type="ECO:0000256" key="4">
    <source>
        <dbReference type="ARBA" id="ARBA00022722"/>
    </source>
</evidence>
<keyword evidence="4" id="KW-0540">Nuclease</keyword>
<accession>A0AAN8ZCV4</accession>
<comment type="subcellular location">
    <subcellularLocation>
        <location evidence="2">Nucleus</location>
    </subcellularLocation>
</comment>
<dbReference type="Proteomes" id="UP001370490">
    <property type="component" value="Unassembled WGS sequence"/>
</dbReference>
<comment type="caution">
    <text evidence="10">The sequence shown here is derived from an EMBL/GenBank/DDBJ whole genome shotgun (WGS) entry which is preliminary data.</text>
</comment>
<dbReference type="GO" id="GO:0046872">
    <property type="term" value="F:metal ion binding"/>
    <property type="evidence" value="ECO:0007669"/>
    <property type="project" value="UniProtKB-KW"/>
</dbReference>
<gene>
    <name evidence="10" type="ORF">RJ641_005218</name>
</gene>
<proteinExistence type="inferred from homology"/>
<evidence type="ECO:0000313" key="11">
    <source>
        <dbReference type="Proteomes" id="UP001370490"/>
    </source>
</evidence>
<feature type="domain" description="DDE Tnp4" evidence="8">
    <location>
        <begin position="135"/>
        <end position="259"/>
    </location>
</feature>
<dbReference type="PANTHER" id="PTHR22930:SF221">
    <property type="entry name" value="NUCLEASE HARBI1"/>
    <property type="match status" value="1"/>
</dbReference>
<evidence type="ECO:0000259" key="9">
    <source>
        <dbReference type="Pfam" id="PF26138"/>
    </source>
</evidence>
<evidence type="ECO:0000256" key="7">
    <source>
        <dbReference type="ARBA" id="ARBA00023242"/>
    </source>
</evidence>
<dbReference type="PANTHER" id="PTHR22930">
    <property type="match status" value="1"/>
</dbReference>
<dbReference type="EMBL" id="JBAMMX010000013">
    <property type="protein sequence ID" value="KAK6929013.1"/>
    <property type="molecule type" value="Genomic_DNA"/>
</dbReference>
<dbReference type="InterPro" id="IPR027806">
    <property type="entry name" value="HARBI1_dom"/>
</dbReference>
<comment type="similarity">
    <text evidence="3">Belongs to the HARBI1 family.</text>
</comment>
<evidence type="ECO:0000256" key="3">
    <source>
        <dbReference type="ARBA" id="ARBA00006958"/>
    </source>
</evidence>
<dbReference type="InterPro" id="IPR045249">
    <property type="entry name" value="HARBI1-like"/>
</dbReference>